<keyword evidence="3" id="KW-1185">Reference proteome</keyword>
<proteinExistence type="predicted"/>
<evidence type="ECO:0000256" key="1">
    <source>
        <dbReference type="SAM" id="Phobius"/>
    </source>
</evidence>
<evidence type="ECO:0000313" key="2">
    <source>
        <dbReference type="EMBL" id="PLS30063.1"/>
    </source>
</evidence>
<organism evidence="2 3">
    <name type="scientific">Bifidobacterium margollesii</name>
    <dbReference type="NCBI Taxonomy" id="2020964"/>
    <lineage>
        <taxon>Bacteria</taxon>
        <taxon>Bacillati</taxon>
        <taxon>Actinomycetota</taxon>
        <taxon>Actinomycetes</taxon>
        <taxon>Bifidobacteriales</taxon>
        <taxon>Bifidobacteriaceae</taxon>
        <taxon>Bifidobacterium</taxon>
    </lineage>
</organism>
<dbReference type="AlphaFoldDB" id="A0A2N5J781"/>
<dbReference type="EMBL" id="NMWU01000048">
    <property type="protein sequence ID" value="PLS30063.1"/>
    <property type="molecule type" value="Genomic_DNA"/>
</dbReference>
<feature type="transmembrane region" description="Helical" evidence="1">
    <location>
        <begin position="6"/>
        <end position="27"/>
    </location>
</feature>
<keyword evidence="1" id="KW-1133">Transmembrane helix</keyword>
<protein>
    <submittedName>
        <fullName evidence="2">Uncharacterized protein</fullName>
    </submittedName>
</protein>
<name>A0A2N5J781_9BIFI</name>
<evidence type="ECO:0000313" key="3">
    <source>
        <dbReference type="Proteomes" id="UP000235050"/>
    </source>
</evidence>
<dbReference type="RefSeq" id="WP_279324942.1">
    <property type="nucleotide sequence ID" value="NZ_NMWU01000048.1"/>
</dbReference>
<dbReference type="Proteomes" id="UP000235050">
    <property type="component" value="Unassembled WGS sequence"/>
</dbReference>
<gene>
    <name evidence="2" type="ORF">Uis1B_2114</name>
</gene>
<keyword evidence="1" id="KW-0812">Transmembrane</keyword>
<accession>A0A2N5J781</accession>
<sequence>MRPDLIAAIAAIISATADLGGLILLLIEHREERHPKHEPKHKRR</sequence>
<reference evidence="2 3" key="1">
    <citation type="submission" date="2017-07" db="EMBL/GenBank/DDBJ databases">
        <title>Bifidobacterium novel species.</title>
        <authorList>
            <person name="Lugli G.A."/>
            <person name="Milani C."/>
            <person name="Duranti S."/>
            <person name="Mangifesta M."/>
        </authorList>
    </citation>
    <scope>NUCLEOTIDE SEQUENCE [LARGE SCALE GENOMIC DNA]</scope>
    <source>
        <strain evidence="3">Uis1B</strain>
    </source>
</reference>
<keyword evidence="1" id="KW-0472">Membrane</keyword>
<comment type="caution">
    <text evidence="2">The sequence shown here is derived from an EMBL/GenBank/DDBJ whole genome shotgun (WGS) entry which is preliminary data.</text>
</comment>